<organism evidence="1 2">
    <name type="scientific">Polarella glacialis</name>
    <name type="common">Dinoflagellate</name>
    <dbReference type="NCBI Taxonomy" id="89957"/>
    <lineage>
        <taxon>Eukaryota</taxon>
        <taxon>Sar</taxon>
        <taxon>Alveolata</taxon>
        <taxon>Dinophyceae</taxon>
        <taxon>Suessiales</taxon>
        <taxon>Suessiaceae</taxon>
        <taxon>Polarella</taxon>
    </lineage>
</organism>
<dbReference type="SUPFAM" id="SSF56059">
    <property type="entry name" value="Glutathione synthetase ATP-binding domain-like"/>
    <property type="match status" value="1"/>
</dbReference>
<reference evidence="1" key="1">
    <citation type="submission" date="2021-02" db="EMBL/GenBank/DDBJ databases">
        <authorList>
            <person name="Dougan E. K."/>
            <person name="Rhodes N."/>
            <person name="Thang M."/>
            <person name="Chan C."/>
        </authorList>
    </citation>
    <scope>NUCLEOTIDE SEQUENCE</scope>
</reference>
<comment type="caution">
    <text evidence="1">The sequence shown here is derived from an EMBL/GenBank/DDBJ whole genome shotgun (WGS) entry which is preliminary data.</text>
</comment>
<evidence type="ECO:0000313" key="2">
    <source>
        <dbReference type="Proteomes" id="UP000626109"/>
    </source>
</evidence>
<dbReference type="AlphaFoldDB" id="A0A813KFM8"/>
<name>A0A813KFM8_POLGL</name>
<evidence type="ECO:0000313" key="1">
    <source>
        <dbReference type="EMBL" id="CAE8698712.1"/>
    </source>
</evidence>
<dbReference type="Proteomes" id="UP000626109">
    <property type="component" value="Unassembled WGS sequence"/>
</dbReference>
<accession>A0A813KFM8</accession>
<dbReference type="EMBL" id="CAJNNW010029040">
    <property type="protein sequence ID" value="CAE8698712.1"/>
    <property type="molecule type" value="Genomic_DNA"/>
</dbReference>
<gene>
    <name evidence="1" type="ORF">PGLA2088_LOCUS30859</name>
</gene>
<proteinExistence type="predicted"/>
<protein>
    <submittedName>
        <fullName evidence="1">Uncharacterized protein</fullName>
    </submittedName>
</protein>
<sequence>MLMVRKTCTMVSQLKTVAEFWKSCFLRMIGDQFIHKFRFRVAVICIVLWQSCAMTVDAETENSGRALSGMKKESISYDPTISFTKAWYKMGVARASVGVGRVFHVAAVDRARHVARTCGLELKERLIRGVLGMCYVYGAALSRAQSNSPLAASHVLPRTWPLAASVMSSQLEDSYATLQKAAAVQKFRTLFYGPTWLRELVEAPEIQYFYADSGAEQYVWPHVREVSRRTCSIPANHLAVMRELLEEFQGICNLNYKVRDNGEICVFEVNARVGADLACEAPRSKSRALFETLDALSRVTAAPASPVLQA</sequence>